<organism evidence="2 3">
    <name type="scientific">Reticulomyxa filosa</name>
    <dbReference type="NCBI Taxonomy" id="46433"/>
    <lineage>
        <taxon>Eukaryota</taxon>
        <taxon>Sar</taxon>
        <taxon>Rhizaria</taxon>
        <taxon>Retaria</taxon>
        <taxon>Foraminifera</taxon>
        <taxon>Monothalamids</taxon>
        <taxon>Reticulomyxidae</taxon>
        <taxon>Reticulomyxa</taxon>
    </lineage>
</organism>
<dbReference type="AlphaFoldDB" id="X6NLP7"/>
<sequence>MAEKMQLKCERWGVKIEHLQVKHIDLISEEMVRAMAKQAEASREKIASLIRADGEVQAALKLTEAAKLLHTYPVAIELRRMQTIERLSKEPQQKTIVISNEVLKDPSALIGCIIGATQSNDNILQGRQVVEFSSVSDSVSGEDIVPFDNNKISHKNEVRSSISEE</sequence>
<dbReference type="PRINTS" id="PR00721">
    <property type="entry name" value="STOMATIN"/>
</dbReference>
<comment type="caution">
    <text evidence="2">The sequence shown here is derived from an EMBL/GenBank/DDBJ whole genome shotgun (WGS) entry which is preliminary data.</text>
</comment>
<gene>
    <name evidence="2" type="ORF">RFI_10241</name>
</gene>
<dbReference type="InterPro" id="IPR036013">
    <property type="entry name" value="Band_7/SPFH_dom_sf"/>
</dbReference>
<protein>
    <submittedName>
        <fullName evidence="2">Band 7 protein</fullName>
    </submittedName>
</protein>
<name>X6NLP7_RETFI</name>
<reference evidence="2 3" key="1">
    <citation type="journal article" date="2013" name="Curr. Biol.">
        <title>The Genome of the Foraminiferan Reticulomyxa filosa.</title>
        <authorList>
            <person name="Glockner G."/>
            <person name="Hulsmann N."/>
            <person name="Schleicher M."/>
            <person name="Noegel A.A."/>
            <person name="Eichinger L."/>
            <person name="Gallinger C."/>
            <person name="Pawlowski J."/>
            <person name="Sierra R."/>
            <person name="Euteneuer U."/>
            <person name="Pillet L."/>
            <person name="Moustafa A."/>
            <person name="Platzer M."/>
            <person name="Groth M."/>
            <person name="Szafranski K."/>
            <person name="Schliwa M."/>
        </authorList>
    </citation>
    <scope>NUCLEOTIDE SEQUENCE [LARGE SCALE GENOMIC DNA]</scope>
</reference>
<accession>X6NLP7</accession>
<evidence type="ECO:0000313" key="3">
    <source>
        <dbReference type="Proteomes" id="UP000023152"/>
    </source>
</evidence>
<evidence type="ECO:0000313" key="2">
    <source>
        <dbReference type="EMBL" id="ETO26891.1"/>
    </source>
</evidence>
<dbReference type="PANTHER" id="PTHR10264:SF19">
    <property type="entry name" value="AT06885P-RELATED"/>
    <property type="match status" value="1"/>
</dbReference>
<keyword evidence="3" id="KW-1185">Reference proteome</keyword>
<dbReference type="InterPro" id="IPR043202">
    <property type="entry name" value="Band-7_stomatin-like"/>
</dbReference>
<dbReference type="EMBL" id="ASPP01007580">
    <property type="protein sequence ID" value="ETO26891.1"/>
    <property type="molecule type" value="Genomic_DNA"/>
</dbReference>
<dbReference type="PANTHER" id="PTHR10264">
    <property type="entry name" value="BAND 7 PROTEIN-RELATED"/>
    <property type="match status" value="1"/>
</dbReference>
<dbReference type="InterPro" id="IPR001972">
    <property type="entry name" value="Stomatin_HflK_fam"/>
</dbReference>
<dbReference type="Proteomes" id="UP000023152">
    <property type="component" value="Unassembled WGS sequence"/>
</dbReference>
<dbReference type="SUPFAM" id="SSF117892">
    <property type="entry name" value="Band 7/SPFH domain"/>
    <property type="match status" value="1"/>
</dbReference>
<proteinExistence type="inferred from homology"/>
<dbReference type="GO" id="GO:0005886">
    <property type="term" value="C:plasma membrane"/>
    <property type="evidence" value="ECO:0007669"/>
    <property type="project" value="InterPro"/>
</dbReference>
<dbReference type="Gene3D" id="6.10.250.2090">
    <property type="match status" value="1"/>
</dbReference>
<comment type="similarity">
    <text evidence="1">Belongs to the band 7/mec-2 family.</text>
</comment>
<evidence type="ECO:0000256" key="1">
    <source>
        <dbReference type="ARBA" id="ARBA00008164"/>
    </source>
</evidence>